<comment type="caution">
    <text evidence="1">The sequence shown here is derived from an EMBL/GenBank/DDBJ whole genome shotgun (WGS) entry which is preliminary data.</text>
</comment>
<gene>
    <name evidence="1" type="ORF">ABGN05_04165</name>
</gene>
<protein>
    <submittedName>
        <fullName evidence="1">Antitoxin MazE-like protein</fullName>
    </submittedName>
</protein>
<dbReference type="RefSeq" id="WP_367952721.1">
    <property type="nucleotide sequence ID" value="NZ_JBDPGJ010000001.1"/>
</dbReference>
<organism evidence="1 2">
    <name type="scientific">Aquibium pacificus</name>
    <dbReference type="NCBI Taxonomy" id="3153579"/>
    <lineage>
        <taxon>Bacteria</taxon>
        <taxon>Pseudomonadati</taxon>
        <taxon>Pseudomonadota</taxon>
        <taxon>Alphaproteobacteria</taxon>
        <taxon>Hyphomicrobiales</taxon>
        <taxon>Phyllobacteriaceae</taxon>
        <taxon>Aquibium</taxon>
    </lineage>
</organism>
<proteinExistence type="predicted"/>
<evidence type="ECO:0000313" key="2">
    <source>
        <dbReference type="Proteomes" id="UP001556692"/>
    </source>
</evidence>
<dbReference type="EMBL" id="JBDPGJ010000001">
    <property type="protein sequence ID" value="MEX0404855.1"/>
    <property type="molecule type" value="Genomic_DNA"/>
</dbReference>
<sequence>MGRPRELTEEERAELLKRGFKPFEVWLPDVNSAEFWKQIEEDCRLIREADRRENMDEVLDAFAREVWDDLD</sequence>
<reference evidence="1 2" key="1">
    <citation type="submission" date="2024-05" db="EMBL/GenBank/DDBJ databases">
        <authorList>
            <person name="Jiang F."/>
        </authorList>
    </citation>
    <scope>NUCLEOTIDE SEQUENCE [LARGE SCALE GENOMIC DNA]</scope>
    <source>
        <strain evidence="1 2">LZ166</strain>
    </source>
</reference>
<keyword evidence="2" id="KW-1185">Reference proteome</keyword>
<dbReference type="Pfam" id="PF11455">
    <property type="entry name" value="MazE-like"/>
    <property type="match status" value="1"/>
</dbReference>
<evidence type="ECO:0000313" key="1">
    <source>
        <dbReference type="EMBL" id="MEX0404855.1"/>
    </source>
</evidence>
<name>A0ABV3SGX3_9HYPH</name>
<dbReference type="Proteomes" id="UP001556692">
    <property type="component" value="Unassembled WGS sequence"/>
</dbReference>
<accession>A0ABV3SGX3</accession>
<dbReference type="InterPro" id="IPR021558">
    <property type="entry name" value="MazE-like"/>
</dbReference>